<dbReference type="InterPro" id="IPR001810">
    <property type="entry name" value="F-box_dom"/>
</dbReference>
<dbReference type="Pfam" id="PF00646">
    <property type="entry name" value="F-box"/>
    <property type="match status" value="1"/>
</dbReference>
<reference evidence="2" key="1">
    <citation type="submission" date="2023-03" db="EMBL/GenBank/DDBJ databases">
        <title>Massive genome expansion in bonnet fungi (Mycena s.s.) driven by repeated elements and novel gene families across ecological guilds.</title>
        <authorList>
            <consortium name="Lawrence Berkeley National Laboratory"/>
            <person name="Harder C.B."/>
            <person name="Miyauchi S."/>
            <person name="Viragh M."/>
            <person name="Kuo A."/>
            <person name="Thoen E."/>
            <person name="Andreopoulos B."/>
            <person name="Lu D."/>
            <person name="Skrede I."/>
            <person name="Drula E."/>
            <person name="Henrissat B."/>
            <person name="Morin E."/>
            <person name="Kohler A."/>
            <person name="Barry K."/>
            <person name="LaButti K."/>
            <person name="Morin E."/>
            <person name="Salamov A."/>
            <person name="Lipzen A."/>
            <person name="Mereny Z."/>
            <person name="Hegedus B."/>
            <person name="Baldrian P."/>
            <person name="Stursova M."/>
            <person name="Weitz H."/>
            <person name="Taylor A."/>
            <person name="Grigoriev I.V."/>
            <person name="Nagy L.G."/>
            <person name="Martin F."/>
            <person name="Kauserud H."/>
        </authorList>
    </citation>
    <scope>NUCLEOTIDE SEQUENCE</scope>
    <source>
        <strain evidence="2">CBHHK002</strain>
    </source>
</reference>
<name>A0AAD7AHD7_9AGAR</name>
<evidence type="ECO:0000313" key="2">
    <source>
        <dbReference type="EMBL" id="KAJ7359076.1"/>
    </source>
</evidence>
<evidence type="ECO:0000259" key="1">
    <source>
        <dbReference type="PROSITE" id="PS50181"/>
    </source>
</evidence>
<dbReference type="PANTHER" id="PTHR42057">
    <property type="entry name" value="F-BOX DOMAIN PROTEIN (AFU_ORTHOLOGUE AFUA_4G00200)"/>
    <property type="match status" value="1"/>
</dbReference>
<dbReference type="AlphaFoldDB" id="A0AAD7AHD7"/>
<feature type="domain" description="F-box" evidence="1">
    <location>
        <begin position="1"/>
        <end position="44"/>
    </location>
</feature>
<dbReference type="Proteomes" id="UP001218218">
    <property type="component" value="Unassembled WGS sequence"/>
</dbReference>
<dbReference type="SUPFAM" id="SSF52047">
    <property type="entry name" value="RNI-like"/>
    <property type="match status" value="1"/>
</dbReference>
<proteinExistence type="predicted"/>
<sequence>MSDIPVELLLAILGWIEDTAVLFNLRLVSKTFNSIAAPMVLRVLLVTDAAQSVDGLACIQAGGTDTLNSVQEIVFEAAGDGYGQGDALDTAFSGLAKFRNLRVLRLRFNSYSLSVQPRLFAVLVAHPPPPLISLTLYIIPIPDNIYATEAFQNIFRSLTTLCISVSSGNQPQLSDFWESSVPSILKSATNLTSLTIRSNYPVGVLPAFPVAHIHLPMLAALTLDNFVLHPARADYDIADFIVRHKATLTHLELADCWVFRGELGVYARPWHSLFQIFQQELVGLRSLSKTASWYSSRFCGYLFFRGPESAQIYDNEAAVQAKDLDDAALESLMSTMELRTPPGI</sequence>
<dbReference type="EMBL" id="JARIHO010000006">
    <property type="protein sequence ID" value="KAJ7359076.1"/>
    <property type="molecule type" value="Genomic_DNA"/>
</dbReference>
<comment type="caution">
    <text evidence="2">The sequence shown here is derived from an EMBL/GenBank/DDBJ whole genome shotgun (WGS) entry which is preliminary data.</text>
</comment>
<gene>
    <name evidence="2" type="ORF">DFH08DRAFT_402884</name>
</gene>
<evidence type="ECO:0000313" key="3">
    <source>
        <dbReference type="Proteomes" id="UP001218218"/>
    </source>
</evidence>
<keyword evidence="3" id="KW-1185">Reference proteome</keyword>
<organism evidence="2 3">
    <name type="scientific">Mycena albidolilacea</name>
    <dbReference type="NCBI Taxonomy" id="1033008"/>
    <lineage>
        <taxon>Eukaryota</taxon>
        <taxon>Fungi</taxon>
        <taxon>Dikarya</taxon>
        <taxon>Basidiomycota</taxon>
        <taxon>Agaricomycotina</taxon>
        <taxon>Agaricomycetes</taxon>
        <taxon>Agaricomycetidae</taxon>
        <taxon>Agaricales</taxon>
        <taxon>Marasmiineae</taxon>
        <taxon>Mycenaceae</taxon>
        <taxon>Mycena</taxon>
    </lineage>
</organism>
<dbReference type="Gene3D" id="3.80.10.10">
    <property type="entry name" value="Ribonuclease Inhibitor"/>
    <property type="match status" value="1"/>
</dbReference>
<dbReference type="PROSITE" id="PS50181">
    <property type="entry name" value="FBOX"/>
    <property type="match status" value="1"/>
</dbReference>
<dbReference type="PANTHER" id="PTHR42057:SF2">
    <property type="entry name" value="F-BOX DOMAIN PROTEIN (AFU_ORTHOLOGUE AFUA_4G00200)-RELATED"/>
    <property type="match status" value="1"/>
</dbReference>
<accession>A0AAD7AHD7</accession>
<protein>
    <recommendedName>
        <fullName evidence="1">F-box domain-containing protein</fullName>
    </recommendedName>
</protein>
<dbReference type="InterPro" id="IPR032675">
    <property type="entry name" value="LRR_dom_sf"/>
</dbReference>